<organism evidence="1 2">
    <name type="scientific">Microbispora cellulosiformans</name>
    <dbReference type="NCBI Taxonomy" id="2614688"/>
    <lineage>
        <taxon>Bacteria</taxon>
        <taxon>Bacillati</taxon>
        <taxon>Actinomycetota</taxon>
        <taxon>Actinomycetes</taxon>
        <taxon>Streptosporangiales</taxon>
        <taxon>Streptosporangiaceae</taxon>
        <taxon>Microbispora</taxon>
    </lineage>
</organism>
<dbReference type="RefSeq" id="WP_150935111.1">
    <property type="nucleotide sequence ID" value="NZ_VYTZ01000007.1"/>
</dbReference>
<protein>
    <submittedName>
        <fullName evidence="1">DinB family protein</fullName>
    </submittedName>
</protein>
<sequence>MTDTRTDPPTAAGERETLRAFLDYHRQTLALKCEGLTEEQLRLRSTPPSSMSLLGLVRHMADVERSWFRRRLAGDDLGGIYWSDDDPDGEFDNVDTASAEEAFATWHGEIEHARAAEAACADLDAMTKTARQGDHYSLRWIMVHMIEEYARHNGHADLMRERIDGATGE</sequence>
<accession>A0A5J5JY62</accession>
<evidence type="ECO:0000313" key="2">
    <source>
        <dbReference type="Proteomes" id="UP000327011"/>
    </source>
</evidence>
<reference evidence="1 2" key="1">
    <citation type="submission" date="2019-09" db="EMBL/GenBank/DDBJ databases">
        <title>Screening of Novel Bioactive Compounds from Soil-Associated.</title>
        <authorList>
            <person name="Gong X."/>
        </authorList>
    </citation>
    <scope>NUCLEOTIDE SEQUENCE [LARGE SCALE GENOMIC DNA]</scope>
    <source>
        <strain evidence="1 2">Gxj-6</strain>
    </source>
</reference>
<keyword evidence="2" id="KW-1185">Reference proteome</keyword>
<name>A0A5J5JY62_9ACTN</name>
<dbReference type="InterPro" id="IPR007061">
    <property type="entry name" value="MST-like"/>
</dbReference>
<dbReference type="EMBL" id="VYTZ01000007">
    <property type="protein sequence ID" value="KAA9376758.1"/>
    <property type="molecule type" value="Genomic_DNA"/>
</dbReference>
<dbReference type="Pfam" id="PF04978">
    <property type="entry name" value="MST"/>
    <property type="match status" value="1"/>
</dbReference>
<dbReference type="AlphaFoldDB" id="A0A5J5JY62"/>
<proteinExistence type="predicted"/>
<comment type="caution">
    <text evidence="1">The sequence shown here is derived from an EMBL/GenBank/DDBJ whole genome shotgun (WGS) entry which is preliminary data.</text>
</comment>
<dbReference type="Gene3D" id="1.20.120.450">
    <property type="entry name" value="dinb family like domain"/>
    <property type="match status" value="1"/>
</dbReference>
<dbReference type="InterPro" id="IPR034660">
    <property type="entry name" value="DinB/YfiT-like"/>
</dbReference>
<evidence type="ECO:0000313" key="1">
    <source>
        <dbReference type="EMBL" id="KAA9376758.1"/>
    </source>
</evidence>
<dbReference type="SUPFAM" id="SSF109854">
    <property type="entry name" value="DinB/YfiT-like putative metalloenzymes"/>
    <property type="match status" value="1"/>
</dbReference>
<dbReference type="Proteomes" id="UP000327011">
    <property type="component" value="Unassembled WGS sequence"/>
</dbReference>
<gene>
    <name evidence="1" type="ORF">F5972_19920</name>
</gene>